<dbReference type="Proteomes" id="UP000502823">
    <property type="component" value="Unassembled WGS sequence"/>
</dbReference>
<proteinExistence type="predicted"/>
<feature type="non-terminal residue" evidence="1">
    <location>
        <position position="70"/>
    </location>
</feature>
<evidence type="ECO:0000313" key="1">
    <source>
        <dbReference type="EMBL" id="GFG32711.1"/>
    </source>
</evidence>
<keyword evidence="2" id="KW-1185">Reference proteome</keyword>
<organism evidence="1 2">
    <name type="scientific">Coptotermes formosanus</name>
    <name type="common">Formosan subterranean termite</name>
    <dbReference type="NCBI Taxonomy" id="36987"/>
    <lineage>
        <taxon>Eukaryota</taxon>
        <taxon>Metazoa</taxon>
        <taxon>Ecdysozoa</taxon>
        <taxon>Arthropoda</taxon>
        <taxon>Hexapoda</taxon>
        <taxon>Insecta</taxon>
        <taxon>Pterygota</taxon>
        <taxon>Neoptera</taxon>
        <taxon>Polyneoptera</taxon>
        <taxon>Dictyoptera</taxon>
        <taxon>Blattodea</taxon>
        <taxon>Blattoidea</taxon>
        <taxon>Termitoidae</taxon>
        <taxon>Rhinotermitidae</taxon>
        <taxon>Coptotermes</taxon>
    </lineage>
</organism>
<dbReference type="OrthoDB" id="6782675at2759"/>
<accession>A0A6L2PJE2</accession>
<evidence type="ECO:0000313" key="2">
    <source>
        <dbReference type="Proteomes" id="UP000502823"/>
    </source>
</evidence>
<dbReference type="AlphaFoldDB" id="A0A6L2PJE2"/>
<sequence length="70" mass="7886">MSESDFDLCDRVTYLQAERIFELSSNTHNKKFEKLSSRKSTLNHINSNAGTVINISNNVLDEPTLSVLAK</sequence>
<dbReference type="EMBL" id="BLKM01004894">
    <property type="protein sequence ID" value="GFG32711.1"/>
    <property type="molecule type" value="Genomic_DNA"/>
</dbReference>
<dbReference type="InParanoid" id="A0A6L2PJE2"/>
<protein>
    <submittedName>
        <fullName evidence="1">Uncharacterized protein</fullName>
    </submittedName>
</protein>
<comment type="caution">
    <text evidence="1">The sequence shown here is derived from an EMBL/GenBank/DDBJ whole genome shotgun (WGS) entry which is preliminary data.</text>
</comment>
<name>A0A6L2PJE2_COPFO</name>
<reference evidence="2" key="1">
    <citation type="submission" date="2020-01" db="EMBL/GenBank/DDBJ databases">
        <title>Draft genome sequence of the Termite Coptotermes fromosanus.</title>
        <authorList>
            <person name="Itakura S."/>
            <person name="Yosikawa Y."/>
            <person name="Umezawa K."/>
        </authorList>
    </citation>
    <scope>NUCLEOTIDE SEQUENCE [LARGE SCALE GENOMIC DNA]</scope>
</reference>
<gene>
    <name evidence="1" type="ORF">Cfor_12611</name>
</gene>